<evidence type="ECO:0000256" key="2">
    <source>
        <dbReference type="ARBA" id="ARBA00023315"/>
    </source>
</evidence>
<dbReference type="PROSITE" id="PS51186">
    <property type="entry name" value="GNAT"/>
    <property type="match status" value="1"/>
</dbReference>
<dbReference type="AlphaFoldDB" id="A0A942UPX9"/>
<dbReference type="Pfam" id="PF00583">
    <property type="entry name" value="Acetyltransf_1"/>
    <property type="match status" value="1"/>
</dbReference>
<keyword evidence="1" id="KW-0808">Transferase</keyword>
<dbReference type="InterPro" id="IPR000182">
    <property type="entry name" value="GNAT_dom"/>
</dbReference>
<dbReference type="SUPFAM" id="SSF55729">
    <property type="entry name" value="Acyl-CoA N-acyltransferases (Nat)"/>
    <property type="match status" value="1"/>
</dbReference>
<organism evidence="4 5">
    <name type="scientific">Anaeromonas frigoriresistens</name>
    <dbReference type="NCBI Taxonomy" id="2683708"/>
    <lineage>
        <taxon>Bacteria</taxon>
        <taxon>Bacillati</taxon>
        <taxon>Bacillota</taxon>
        <taxon>Tissierellia</taxon>
        <taxon>Tissierellales</taxon>
        <taxon>Thermohalobacteraceae</taxon>
        <taxon>Anaeromonas</taxon>
    </lineage>
</organism>
<accession>A0A942UPX9</accession>
<evidence type="ECO:0000256" key="1">
    <source>
        <dbReference type="ARBA" id="ARBA00022679"/>
    </source>
</evidence>
<evidence type="ECO:0000259" key="3">
    <source>
        <dbReference type="PROSITE" id="PS51186"/>
    </source>
</evidence>
<dbReference type="CDD" id="cd04301">
    <property type="entry name" value="NAT_SF"/>
    <property type="match status" value="1"/>
</dbReference>
<keyword evidence="2" id="KW-0012">Acyltransferase</keyword>
<protein>
    <submittedName>
        <fullName evidence="4">GNAT family N-acetyltransferase</fullName>
    </submittedName>
</protein>
<dbReference type="PANTHER" id="PTHR43626">
    <property type="entry name" value="ACYL-COA N-ACYLTRANSFERASE"/>
    <property type="match status" value="1"/>
</dbReference>
<evidence type="ECO:0000313" key="5">
    <source>
        <dbReference type="Proteomes" id="UP000724672"/>
    </source>
</evidence>
<name>A0A942UPX9_9FIRM</name>
<dbReference type="Proteomes" id="UP000724672">
    <property type="component" value="Unassembled WGS sequence"/>
</dbReference>
<dbReference type="InterPro" id="IPR045039">
    <property type="entry name" value="NSI-like"/>
</dbReference>
<reference evidence="4" key="1">
    <citation type="submission" date="2019-12" db="EMBL/GenBank/DDBJ databases">
        <title>Clostridiaceae gen. nov. sp. nov., isolated from sediment in Xinjiang, China.</title>
        <authorList>
            <person name="Zhang R."/>
        </authorList>
    </citation>
    <scope>NUCLEOTIDE SEQUENCE</scope>
    <source>
        <strain evidence="4">D2Q-11</strain>
    </source>
</reference>
<feature type="domain" description="N-acetyltransferase" evidence="3">
    <location>
        <begin position="6"/>
        <end position="130"/>
    </location>
</feature>
<proteinExistence type="predicted"/>
<dbReference type="EMBL" id="WSFT01000009">
    <property type="protein sequence ID" value="MBS4537033.1"/>
    <property type="molecule type" value="Genomic_DNA"/>
</dbReference>
<gene>
    <name evidence="4" type="ORF">GOQ27_01080</name>
</gene>
<dbReference type="GO" id="GO:0008080">
    <property type="term" value="F:N-acetyltransferase activity"/>
    <property type="evidence" value="ECO:0007669"/>
    <property type="project" value="InterPro"/>
</dbReference>
<comment type="caution">
    <text evidence="4">The sequence shown here is derived from an EMBL/GenBank/DDBJ whole genome shotgun (WGS) entry which is preliminary data.</text>
</comment>
<dbReference type="InterPro" id="IPR016181">
    <property type="entry name" value="Acyl_CoA_acyltransferase"/>
</dbReference>
<keyword evidence="5" id="KW-1185">Reference proteome</keyword>
<dbReference type="GO" id="GO:0005737">
    <property type="term" value="C:cytoplasm"/>
    <property type="evidence" value="ECO:0007669"/>
    <property type="project" value="TreeGrafter"/>
</dbReference>
<sequence>MIKYKINLEGIMESNLQGFFVGWKNPLSTKEHIKILENSQYKVLAIDTDTGKVIGFINALSDNVNFAFIPMIEILPEYQEKGIGTELMNRMLEELKDIPCIDLMCDKEMQSYYERFDMLKSHGMVLRRYL</sequence>
<dbReference type="PANTHER" id="PTHR43626:SF4">
    <property type="entry name" value="GCN5-RELATED N-ACETYLTRANSFERASE 2, CHLOROPLASTIC"/>
    <property type="match status" value="1"/>
</dbReference>
<dbReference type="Gene3D" id="3.40.630.30">
    <property type="match status" value="1"/>
</dbReference>
<dbReference type="RefSeq" id="WP_203364963.1">
    <property type="nucleotide sequence ID" value="NZ_WSFT01000009.1"/>
</dbReference>
<evidence type="ECO:0000313" key="4">
    <source>
        <dbReference type="EMBL" id="MBS4537033.1"/>
    </source>
</evidence>